<accession>A0A380BTX5</accession>
<dbReference type="Proteomes" id="UP000254519">
    <property type="component" value="Unassembled WGS sequence"/>
</dbReference>
<keyword evidence="3" id="KW-1185">Reference proteome</keyword>
<organism evidence="2 3">
    <name type="scientific">Sporosarcina pasteurii</name>
    <name type="common">Bacillus pasteurii</name>
    <dbReference type="NCBI Taxonomy" id="1474"/>
    <lineage>
        <taxon>Bacteria</taxon>
        <taxon>Bacillati</taxon>
        <taxon>Bacillota</taxon>
        <taxon>Bacilli</taxon>
        <taxon>Bacillales</taxon>
        <taxon>Caryophanaceae</taxon>
        <taxon>Sporosarcina</taxon>
    </lineage>
</organism>
<feature type="transmembrane region" description="Helical" evidence="1">
    <location>
        <begin position="61"/>
        <end position="84"/>
    </location>
</feature>
<dbReference type="EMBL" id="UGYZ01000002">
    <property type="protein sequence ID" value="SUJ06459.1"/>
    <property type="molecule type" value="Genomic_DNA"/>
</dbReference>
<dbReference type="RefSeq" id="WP_115361359.1">
    <property type="nucleotide sequence ID" value="NZ_CP038012.1"/>
</dbReference>
<evidence type="ECO:0008006" key="4">
    <source>
        <dbReference type="Google" id="ProtNLM"/>
    </source>
</evidence>
<evidence type="ECO:0000313" key="2">
    <source>
        <dbReference type="EMBL" id="SUJ06459.1"/>
    </source>
</evidence>
<keyword evidence="1" id="KW-0812">Transmembrane</keyword>
<feature type="transmembrane region" description="Helical" evidence="1">
    <location>
        <begin position="6"/>
        <end position="24"/>
    </location>
</feature>
<feature type="transmembrane region" description="Helical" evidence="1">
    <location>
        <begin position="33"/>
        <end position="55"/>
    </location>
</feature>
<name>A0A380BTX5_SPOPA</name>
<keyword evidence="1" id="KW-0472">Membrane</keyword>
<gene>
    <name evidence="2" type="ORF">NCTC4822_01739</name>
</gene>
<feature type="transmembrane region" description="Helical" evidence="1">
    <location>
        <begin position="96"/>
        <end position="128"/>
    </location>
</feature>
<sequence>MVKNFIFTALLLNMIATYLSFNVMKKSRSKQSFFFTTIGFVLLIMMVGLTIDLFFNPTPILLHAPFLIWMLFILSILLEIYSVFKRIIPGQLLAASLLLFLVIPTILSMGIFFLILAIIELVIAFILFQKTRDLGIS</sequence>
<protein>
    <recommendedName>
        <fullName evidence="4">Acid-resistance membrane protein</fullName>
    </recommendedName>
</protein>
<evidence type="ECO:0000256" key="1">
    <source>
        <dbReference type="SAM" id="Phobius"/>
    </source>
</evidence>
<dbReference type="AlphaFoldDB" id="A0A380BTX5"/>
<proteinExistence type="predicted"/>
<keyword evidence="1" id="KW-1133">Transmembrane helix</keyword>
<evidence type="ECO:0000313" key="3">
    <source>
        <dbReference type="Proteomes" id="UP000254519"/>
    </source>
</evidence>
<reference evidence="2 3" key="1">
    <citation type="submission" date="2018-06" db="EMBL/GenBank/DDBJ databases">
        <authorList>
            <consortium name="Pathogen Informatics"/>
            <person name="Doyle S."/>
        </authorList>
    </citation>
    <scope>NUCLEOTIDE SEQUENCE [LARGE SCALE GENOMIC DNA]</scope>
    <source>
        <strain evidence="3">ATCC 11859 / DSM 33 / NCIB 8841 / NCTC 4822</strain>
    </source>
</reference>